<dbReference type="EnsemblPlants" id="PNT76007">
    <property type="protein sequence ID" value="PNT76007"/>
    <property type="gene ID" value="BRADI_1g42805v3"/>
</dbReference>
<dbReference type="Proteomes" id="UP000008810">
    <property type="component" value="Chromosome 1"/>
</dbReference>
<sequence>MAGTGLERKDLEEEKEAFPRLYPIPKTEESTHETDERKHSLPIRPIPSAHHRRRHCLLSSPARRGAASSIALPRFCLRRRCSPTHRRRAPTHSLPPLSHKNREARETQAMPLTGSLRPDKGSEGSEADFVGGRKVRARQRVEEEEELVARSGWSCGGSRSGGTRDEPHPGLQYQEHYVLIYQPRYEKMSNTFLWMQRKHTCFAGPPERPSPFSTLFIGAQGHLHY</sequence>
<gene>
    <name evidence="2" type="ORF">BRADI_1g42805v3</name>
</gene>
<reference evidence="2" key="2">
    <citation type="submission" date="2017-06" db="EMBL/GenBank/DDBJ databases">
        <title>WGS assembly of Brachypodium distachyon.</title>
        <authorList>
            <consortium name="The International Brachypodium Initiative"/>
            <person name="Lucas S."/>
            <person name="Harmon-Smith M."/>
            <person name="Lail K."/>
            <person name="Tice H."/>
            <person name="Grimwood J."/>
            <person name="Bruce D."/>
            <person name="Barry K."/>
            <person name="Shu S."/>
            <person name="Lindquist E."/>
            <person name="Wang M."/>
            <person name="Pitluck S."/>
            <person name="Vogel J.P."/>
            <person name="Garvin D.F."/>
            <person name="Mockler T.C."/>
            <person name="Schmutz J."/>
            <person name="Rokhsar D."/>
            <person name="Bevan M.W."/>
        </authorList>
    </citation>
    <scope>NUCLEOTIDE SEQUENCE</scope>
    <source>
        <strain evidence="2">Bd21</strain>
    </source>
</reference>
<reference evidence="3" key="3">
    <citation type="submission" date="2018-08" db="UniProtKB">
        <authorList>
            <consortium name="EnsemblPlants"/>
        </authorList>
    </citation>
    <scope>IDENTIFICATION</scope>
    <source>
        <strain evidence="3">cv. Bd21</strain>
    </source>
</reference>
<feature type="compositionally biased region" description="Basic and acidic residues" evidence="1">
    <location>
        <begin position="1"/>
        <end position="18"/>
    </location>
</feature>
<dbReference type="AlphaFoldDB" id="A0A2K2DNZ8"/>
<dbReference type="ExpressionAtlas" id="A0A2K2DNZ8">
    <property type="expression patterns" value="baseline"/>
</dbReference>
<feature type="region of interest" description="Disordered" evidence="1">
    <location>
        <begin position="1"/>
        <end position="46"/>
    </location>
</feature>
<feature type="compositionally biased region" description="Basic and acidic residues" evidence="1">
    <location>
        <begin position="26"/>
        <end position="39"/>
    </location>
</feature>
<evidence type="ECO:0000313" key="4">
    <source>
        <dbReference type="Proteomes" id="UP000008810"/>
    </source>
</evidence>
<protein>
    <submittedName>
        <fullName evidence="2 3">Uncharacterized protein</fullName>
    </submittedName>
</protein>
<dbReference type="InParanoid" id="A0A2K2DNZ8"/>
<evidence type="ECO:0000313" key="3">
    <source>
        <dbReference type="EnsemblPlants" id="PNT76007"/>
    </source>
</evidence>
<evidence type="ECO:0000256" key="1">
    <source>
        <dbReference type="SAM" id="MobiDB-lite"/>
    </source>
</evidence>
<feature type="region of interest" description="Disordered" evidence="1">
    <location>
        <begin position="83"/>
        <end position="139"/>
    </location>
</feature>
<organism evidence="2">
    <name type="scientific">Brachypodium distachyon</name>
    <name type="common">Purple false brome</name>
    <name type="synonym">Trachynia distachya</name>
    <dbReference type="NCBI Taxonomy" id="15368"/>
    <lineage>
        <taxon>Eukaryota</taxon>
        <taxon>Viridiplantae</taxon>
        <taxon>Streptophyta</taxon>
        <taxon>Embryophyta</taxon>
        <taxon>Tracheophyta</taxon>
        <taxon>Spermatophyta</taxon>
        <taxon>Magnoliopsida</taxon>
        <taxon>Liliopsida</taxon>
        <taxon>Poales</taxon>
        <taxon>Poaceae</taxon>
        <taxon>BOP clade</taxon>
        <taxon>Pooideae</taxon>
        <taxon>Stipodae</taxon>
        <taxon>Brachypodieae</taxon>
        <taxon>Brachypodium</taxon>
    </lineage>
</organism>
<accession>A0A2K2DNZ8</accession>
<dbReference type="Gramene" id="PNT76007">
    <property type="protein sequence ID" value="PNT76007"/>
    <property type="gene ID" value="BRADI_1g42805v3"/>
</dbReference>
<dbReference type="EMBL" id="CM000880">
    <property type="protein sequence ID" value="PNT76007.1"/>
    <property type="molecule type" value="Genomic_DNA"/>
</dbReference>
<name>A0A2K2DNZ8_BRADI</name>
<proteinExistence type="predicted"/>
<reference evidence="2 3" key="1">
    <citation type="journal article" date="2010" name="Nature">
        <title>Genome sequencing and analysis of the model grass Brachypodium distachyon.</title>
        <authorList>
            <consortium name="International Brachypodium Initiative"/>
        </authorList>
    </citation>
    <scope>NUCLEOTIDE SEQUENCE [LARGE SCALE GENOMIC DNA]</scope>
    <source>
        <strain evidence="2 3">Bd21</strain>
    </source>
</reference>
<keyword evidence="4" id="KW-1185">Reference proteome</keyword>
<evidence type="ECO:0000313" key="2">
    <source>
        <dbReference type="EMBL" id="PNT76007.1"/>
    </source>
</evidence>